<gene>
    <name evidence="8" type="ORF">HAND00432_LOCUS33921</name>
</gene>
<protein>
    <recommendedName>
        <fullName evidence="7">HORMA domain-containing protein</fullName>
    </recommendedName>
</protein>
<dbReference type="InterPro" id="IPR045091">
    <property type="entry name" value="Mad2-like"/>
</dbReference>
<evidence type="ECO:0000256" key="4">
    <source>
        <dbReference type="ARBA" id="ARBA00022776"/>
    </source>
</evidence>
<dbReference type="InterPro" id="IPR036570">
    <property type="entry name" value="HORMA_dom_sf"/>
</dbReference>
<dbReference type="FunFam" id="3.30.900.10:FF:000002">
    <property type="entry name" value="Mitotic spindle assembly checkpoint protein MAD2A"/>
    <property type="match status" value="1"/>
</dbReference>
<dbReference type="SUPFAM" id="SSF56019">
    <property type="entry name" value="The spindle assembly checkpoint protein mad2"/>
    <property type="match status" value="1"/>
</dbReference>
<keyword evidence="3" id="KW-0132">Cell division</keyword>
<dbReference type="GO" id="GO:0051301">
    <property type="term" value="P:cell division"/>
    <property type="evidence" value="ECO:0007669"/>
    <property type="project" value="UniProtKB-KW"/>
</dbReference>
<evidence type="ECO:0000259" key="7">
    <source>
        <dbReference type="PROSITE" id="PS50815"/>
    </source>
</evidence>
<evidence type="ECO:0000313" key="8">
    <source>
        <dbReference type="EMBL" id="CAD8982911.1"/>
    </source>
</evidence>
<dbReference type="GO" id="GO:0007094">
    <property type="term" value="P:mitotic spindle assembly checkpoint signaling"/>
    <property type="evidence" value="ECO:0007669"/>
    <property type="project" value="TreeGrafter"/>
</dbReference>
<dbReference type="GO" id="GO:0005737">
    <property type="term" value="C:cytoplasm"/>
    <property type="evidence" value="ECO:0007669"/>
    <property type="project" value="TreeGrafter"/>
</dbReference>
<proteinExistence type="inferred from homology"/>
<dbReference type="AlphaFoldDB" id="A0A6U4J3D9"/>
<evidence type="ECO:0000256" key="3">
    <source>
        <dbReference type="ARBA" id="ARBA00022618"/>
    </source>
</evidence>
<evidence type="ECO:0000256" key="2">
    <source>
        <dbReference type="ARBA" id="ARBA00010348"/>
    </source>
</evidence>
<dbReference type="Gene3D" id="3.30.900.10">
    <property type="entry name" value="HORMA domain"/>
    <property type="match status" value="1"/>
</dbReference>
<dbReference type="PANTHER" id="PTHR11842:SF11">
    <property type="entry name" value="MITOTIC SPINDLE ASSEMBLY CHECKPOINT PROTEIN MAD2A"/>
    <property type="match status" value="1"/>
</dbReference>
<feature type="domain" description="HORMA" evidence="7">
    <location>
        <begin position="15"/>
        <end position="199"/>
    </location>
</feature>
<name>A0A6U4J3D9_HEMAN</name>
<keyword evidence="5" id="KW-0539">Nucleus</keyword>
<dbReference type="GO" id="GO:0005654">
    <property type="term" value="C:nucleoplasm"/>
    <property type="evidence" value="ECO:0007669"/>
    <property type="project" value="TreeGrafter"/>
</dbReference>
<sequence length="205" mass="23364">MSRTAQSTRNTITLKGSTEIVTEFFGYSINSILYQRGIYPPESFNKVQKYGLQMLVTGDSGLQSYLQQVLSQLSEWLYAGNVQKLVVVITALETKEVLERWNFDIQTEAKSVEDPNRETEKSDKEIMGEIQAIIRQITASVTFLPLLQDACTFDLLIYTDNDVSVPQAWEESDPKYINNQQEVRLRSFSTTVHKVDAMVAFKTDD</sequence>
<keyword evidence="6" id="KW-0131">Cell cycle</keyword>
<dbReference type="Pfam" id="PF02301">
    <property type="entry name" value="HORMA"/>
    <property type="match status" value="1"/>
</dbReference>
<evidence type="ECO:0000256" key="1">
    <source>
        <dbReference type="ARBA" id="ARBA00004123"/>
    </source>
</evidence>
<organism evidence="8">
    <name type="scientific">Hemiselmis andersenii</name>
    <name type="common">Cryptophyte alga</name>
    <dbReference type="NCBI Taxonomy" id="464988"/>
    <lineage>
        <taxon>Eukaryota</taxon>
        <taxon>Cryptophyceae</taxon>
        <taxon>Cryptomonadales</taxon>
        <taxon>Hemiselmidaceae</taxon>
        <taxon>Hemiselmis</taxon>
    </lineage>
</organism>
<evidence type="ECO:0000256" key="5">
    <source>
        <dbReference type="ARBA" id="ARBA00023242"/>
    </source>
</evidence>
<accession>A0A6U4J3D9</accession>
<keyword evidence="4" id="KW-0498">Mitosis</keyword>
<dbReference type="EMBL" id="HBFX01056383">
    <property type="protein sequence ID" value="CAD8982911.1"/>
    <property type="molecule type" value="Transcribed_RNA"/>
</dbReference>
<comment type="subcellular location">
    <subcellularLocation>
        <location evidence="1">Nucleus</location>
    </subcellularLocation>
</comment>
<evidence type="ECO:0000256" key="6">
    <source>
        <dbReference type="ARBA" id="ARBA00023306"/>
    </source>
</evidence>
<reference evidence="8" key="1">
    <citation type="submission" date="2021-01" db="EMBL/GenBank/DDBJ databases">
        <authorList>
            <person name="Corre E."/>
            <person name="Pelletier E."/>
            <person name="Niang G."/>
            <person name="Scheremetjew M."/>
            <person name="Finn R."/>
            <person name="Kale V."/>
            <person name="Holt S."/>
            <person name="Cochrane G."/>
            <person name="Meng A."/>
            <person name="Brown T."/>
            <person name="Cohen L."/>
        </authorList>
    </citation>
    <scope>NUCLEOTIDE SEQUENCE</scope>
    <source>
        <strain evidence="8">CCMP644</strain>
    </source>
</reference>
<dbReference type="GO" id="GO:0000776">
    <property type="term" value="C:kinetochore"/>
    <property type="evidence" value="ECO:0007669"/>
    <property type="project" value="TreeGrafter"/>
</dbReference>
<dbReference type="PROSITE" id="PS50815">
    <property type="entry name" value="HORMA"/>
    <property type="match status" value="1"/>
</dbReference>
<comment type="similarity">
    <text evidence="2">Belongs to the MAD2 family.</text>
</comment>
<dbReference type="PANTHER" id="PTHR11842">
    <property type="entry name" value="MITOTIC SPINDLE ASSEMBLY CHECKPOINT PROTEIN MAD2"/>
    <property type="match status" value="1"/>
</dbReference>
<dbReference type="InterPro" id="IPR003511">
    <property type="entry name" value="HORMA_dom"/>
</dbReference>